<dbReference type="GO" id="GO:0006412">
    <property type="term" value="P:translation"/>
    <property type="evidence" value="ECO:0007669"/>
    <property type="project" value="InterPro"/>
</dbReference>
<dbReference type="InterPro" id="IPR023574">
    <property type="entry name" value="Ribosomal_uL4_dom_sf"/>
</dbReference>
<evidence type="ECO:0000313" key="7">
    <source>
        <dbReference type="Proteomes" id="UP000229381"/>
    </source>
</evidence>
<dbReference type="SUPFAM" id="SSF52166">
    <property type="entry name" value="Ribosomal protein L4"/>
    <property type="match status" value="1"/>
</dbReference>
<evidence type="ECO:0000256" key="1">
    <source>
        <dbReference type="ARBA" id="ARBA00010528"/>
    </source>
</evidence>
<dbReference type="GO" id="GO:0005840">
    <property type="term" value="C:ribosome"/>
    <property type="evidence" value="ECO:0007669"/>
    <property type="project" value="UniProtKB-KW"/>
</dbReference>
<evidence type="ECO:0000256" key="5">
    <source>
        <dbReference type="ARBA" id="ARBA00035462"/>
    </source>
</evidence>
<dbReference type="InterPro" id="IPR002136">
    <property type="entry name" value="Ribosomal_uL4"/>
</dbReference>
<proteinExistence type="inferred from homology"/>
<evidence type="ECO:0000256" key="3">
    <source>
        <dbReference type="ARBA" id="ARBA00023274"/>
    </source>
</evidence>
<keyword evidence="2 6" id="KW-0689">Ribosomal protein</keyword>
<dbReference type="Proteomes" id="UP000229381">
    <property type="component" value="Unassembled WGS sequence"/>
</dbReference>
<reference evidence="6 7" key="1">
    <citation type="submission" date="2017-09" db="EMBL/GenBank/DDBJ databases">
        <title>Depth-based differentiation of microbial function through sediment-hosted aquifers and enrichment of novel symbionts in the deep terrestrial subsurface.</title>
        <authorList>
            <person name="Probst A.J."/>
            <person name="Ladd B."/>
            <person name="Jarett J.K."/>
            <person name="Geller-Mcgrath D.E."/>
            <person name="Sieber C.M."/>
            <person name="Emerson J.B."/>
            <person name="Anantharaman K."/>
            <person name="Thomas B.C."/>
            <person name="Malmstrom R."/>
            <person name="Stieglmeier M."/>
            <person name="Klingl A."/>
            <person name="Woyke T."/>
            <person name="Ryan C.M."/>
            <person name="Banfield J.F."/>
        </authorList>
    </citation>
    <scope>NUCLEOTIDE SEQUENCE [LARGE SCALE GENOMIC DNA]</scope>
    <source>
        <strain evidence="6">CG11_big_fil_rev_8_21_14_0_20_39_9</strain>
    </source>
</reference>
<keyword evidence="3" id="KW-0687">Ribonucleoprotein</keyword>
<dbReference type="AlphaFoldDB" id="A0A2H0MP67"/>
<dbReference type="EMBL" id="PCWI01000029">
    <property type="protein sequence ID" value="PIQ98440.1"/>
    <property type="molecule type" value="Genomic_DNA"/>
</dbReference>
<feature type="non-terminal residue" evidence="6">
    <location>
        <position position="1"/>
    </location>
</feature>
<accession>A0A2H0MP67</accession>
<dbReference type="Pfam" id="PF00573">
    <property type="entry name" value="Ribosomal_L4"/>
    <property type="match status" value="1"/>
</dbReference>
<dbReference type="InterPro" id="IPR013005">
    <property type="entry name" value="Ribosomal_uL4-like"/>
</dbReference>
<dbReference type="PANTHER" id="PTHR10746:SF6">
    <property type="entry name" value="LARGE RIBOSOMAL SUBUNIT PROTEIN UL4M"/>
    <property type="match status" value="1"/>
</dbReference>
<protein>
    <recommendedName>
        <fullName evidence="4">Large ribosomal subunit protein uL4</fullName>
    </recommendedName>
    <alternativeName>
        <fullName evidence="5">50S ribosomal protein L4</fullName>
    </alternativeName>
</protein>
<evidence type="ECO:0000256" key="2">
    <source>
        <dbReference type="ARBA" id="ARBA00022980"/>
    </source>
</evidence>
<comment type="similarity">
    <text evidence="1">Belongs to the universal ribosomal protein uL4 family.</text>
</comment>
<name>A0A2H0MP67_9BACT</name>
<dbReference type="Gene3D" id="3.40.1370.10">
    <property type="match status" value="1"/>
</dbReference>
<sequence length="82" mass="9375">TPKTKSLAEIIKNWKLKIKDLKEGSILMALPKAEKNLIVAARNIPKINTVEARNLNVLDLLSFKYLIMPKETIKTIKETFLK</sequence>
<comment type="caution">
    <text evidence="6">The sequence shown here is derived from an EMBL/GenBank/DDBJ whole genome shotgun (WGS) entry which is preliminary data.</text>
</comment>
<gene>
    <name evidence="6" type="primary">rplD</name>
    <name evidence="6" type="ORF">COV64_01195</name>
</gene>
<dbReference type="PANTHER" id="PTHR10746">
    <property type="entry name" value="50S RIBOSOMAL PROTEIN L4"/>
    <property type="match status" value="1"/>
</dbReference>
<dbReference type="GO" id="GO:0003735">
    <property type="term" value="F:structural constituent of ribosome"/>
    <property type="evidence" value="ECO:0007669"/>
    <property type="project" value="InterPro"/>
</dbReference>
<organism evidence="6 7">
    <name type="scientific">Candidatus Nealsonbacteria bacterium CG11_big_fil_rev_8_21_14_0_20_39_9</name>
    <dbReference type="NCBI Taxonomy" id="1974715"/>
    <lineage>
        <taxon>Bacteria</taxon>
        <taxon>Candidatus Nealsoniibacteriota</taxon>
    </lineage>
</organism>
<evidence type="ECO:0000313" key="6">
    <source>
        <dbReference type="EMBL" id="PIQ98440.1"/>
    </source>
</evidence>
<dbReference type="GO" id="GO:1990904">
    <property type="term" value="C:ribonucleoprotein complex"/>
    <property type="evidence" value="ECO:0007669"/>
    <property type="project" value="UniProtKB-KW"/>
</dbReference>
<evidence type="ECO:0000256" key="4">
    <source>
        <dbReference type="ARBA" id="ARBA00035244"/>
    </source>
</evidence>